<evidence type="ECO:0000313" key="5">
    <source>
        <dbReference type="EMBL" id="SEH06762.1"/>
    </source>
</evidence>
<keyword evidence="2" id="KW-0677">Repeat</keyword>
<dbReference type="PANTHER" id="PTHR23221">
    <property type="entry name" value="GLYCOSYLPHOSPHATIDYLINOSITOL PHOSPHOLIPASE D"/>
    <property type="match status" value="1"/>
</dbReference>
<dbReference type="InterPro" id="IPR028994">
    <property type="entry name" value="Integrin_alpha_N"/>
</dbReference>
<dbReference type="EMBL" id="FMSV02000504">
    <property type="protein sequence ID" value="SEH06762.1"/>
    <property type="molecule type" value="Genomic_DNA"/>
</dbReference>
<dbReference type="Gene3D" id="2.130.10.130">
    <property type="entry name" value="Integrin alpha, N-terminal"/>
    <property type="match status" value="3"/>
</dbReference>
<reference evidence="5 6" key="1">
    <citation type="submission" date="2016-10" db="EMBL/GenBank/DDBJ databases">
        <authorList>
            <person name="de Groot N.N."/>
        </authorList>
    </citation>
    <scope>NUCLEOTIDE SEQUENCE [LARGE SCALE GENOMIC DNA]</scope>
    <source>
        <strain evidence="5">MBHS1</strain>
    </source>
</reference>
<gene>
    <name evidence="5" type="ORF">MBHS_02628</name>
</gene>
<protein>
    <submittedName>
        <fullName evidence="5">FG-GAP repeat protein</fullName>
    </submittedName>
</protein>
<dbReference type="SMART" id="SM00191">
    <property type="entry name" value="Int_alpha"/>
    <property type="match status" value="6"/>
</dbReference>
<keyword evidence="1" id="KW-0732">Signal</keyword>
<proteinExistence type="predicted"/>
<dbReference type="GO" id="GO:0016787">
    <property type="term" value="F:hydrolase activity"/>
    <property type="evidence" value="ECO:0007669"/>
    <property type="project" value="UniProtKB-KW"/>
</dbReference>
<evidence type="ECO:0000256" key="4">
    <source>
        <dbReference type="ARBA" id="ARBA00023180"/>
    </source>
</evidence>
<dbReference type="InterPro" id="IPR013517">
    <property type="entry name" value="FG-GAP"/>
</dbReference>
<dbReference type="AlphaFoldDB" id="A0A1H6F9I7"/>
<name>A0A1H6F9I7_9GAMM</name>
<dbReference type="Pfam" id="PF01839">
    <property type="entry name" value="FG-GAP"/>
    <property type="match status" value="6"/>
</dbReference>
<evidence type="ECO:0000256" key="3">
    <source>
        <dbReference type="ARBA" id="ARBA00022801"/>
    </source>
</evidence>
<dbReference type="PANTHER" id="PTHR23221:SF7">
    <property type="entry name" value="PHOSPHATIDYLINOSITOL-GLYCAN-SPECIFIC PHOSPHOLIPASE D"/>
    <property type="match status" value="1"/>
</dbReference>
<dbReference type="RefSeq" id="WP_103920508.1">
    <property type="nucleotide sequence ID" value="NZ_FMSV02000504.1"/>
</dbReference>
<organism evidence="5 6">
    <name type="scientific">Candidatus Venteria ishoeyi</name>
    <dbReference type="NCBI Taxonomy" id="1899563"/>
    <lineage>
        <taxon>Bacteria</taxon>
        <taxon>Pseudomonadati</taxon>
        <taxon>Pseudomonadota</taxon>
        <taxon>Gammaproteobacteria</taxon>
        <taxon>Thiotrichales</taxon>
        <taxon>Thiotrichaceae</taxon>
        <taxon>Venteria</taxon>
    </lineage>
</organism>
<dbReference type="PROSITE" id="PS51257">
    <property type="entry name" value="PROKAR_LIPOPROTEIN"/>
    <property type="match status" value="1"/>
</dbReference>
<evidence type="ECO:0000256" key="2">
    <source>
        <dbReference type="ARBA" id="ARBA00022737"/>
    </source>
</evidence>
<accession>A0A1H6F9I7</accession>
<keyword evidence="6" id="KW-1185">Reference proteome</keyword>
<evidence type="ECO:0000313" key="6">
    <source>
        <dbReference type="Proteomes" id="UP000236724"/>
    </source>
</evidence>
<keyword evidence="3" id="KW-0378">Hydrolase</keyword>
<evidence type="ECO:0000256" key="1">
    <source>
        <dbReference type="ARBA" id="ARBA00022729"/>
    </source>
</evidence>
<dbReference type="InterPro" id="IPR013519">
    <property type="entry name" value="Int_alpha_beta-p"/>
</dbReference>
<dbReference type="Proteomes" id="UP000236724">
    <property type="component" value="Unassembled WGS sequence"/>
</dbReference>
<keyword evidence="4" id="KW-0325">Glycoprotein</keyword>
<dbReference type="SUPFAM" id="SSF69318">
    <property type="entry name" value="Integrin alpha N-terminal domain"/>
    <property type="match status" value="2"/>
</dbReference>
<sequence>MKSYIQKLIGTGLLVLSCSVWAITDLNIKDQGVVDLMLTGESPFNTFSPDFASSLVTADLNGDQVMDLIVSTPDEVSFRGISESGQVAAFFGGSSFKALSSPVNPADEKESFVISGTLEGENLGMHMTAGDFNQDGFDDLVIYAPKFGQNDEGPRLYVLYGKTDFSAKMEMPTHADSVFTHTHGAEISNTWNSMEVLNLATGDVNGDTVDDLVVADGINNVFHVVFGQAGQKWAAAVDLSTGADATLRPDDFADPWSVNLSNNATGLSVADLNADGISDIAVGVTEEAAGNLEKAGQVYVVYGKVGLSGAIDLSSAADIKISGALNKDQIGGSLAAGDLDNNGKADLIIGAPLSGHGQLGTTGIGRVFVVKDVAERGAALDLFLDADITLKLSDGTGRIGFYTGYTLSTKDLNNDGIADLTIGTPNAFSGSGTNGWVHVIYGATTLQANYDLDVDGDLGIYTPEPPELLCCGEMGNTLDIADMDNDGKADLLLGAPRGGLTLSNGMVHVLFDAANKQTGGVEEVVATLDAMTFQLYMPVVTVTGSPLTIWARINLIDPIQLIFELPLDGFGATTESSTQASNFDGNTGRLTIPKLRFSDILYTVDLVAVSVDPIRFQVDLNSLTTTQ</sequence>
<dbReference type="PROSITE" id="PS51470">
    <property type="entry name" value="FG_GAP"/>
    <property type="match status" value="3"/>
</dbReference>